<dbReference type="PANTHER" id="PTHR46696:SF1">
    <property type="entry name" value="CYTOCHROME P450 YJIB-RELATED"/>
    <property type="match status" value="1"/>
</dbReference>
<protein>
    <submittedName>
        <fullName evidence="3">Cytochrome P450</fullName>
    </submittedName>
</protein>
<accession>A0ABQ3QG65</accession>
<name>A0ABQ3QG65_9ACTN</name>
<keyword evidence="2" id="KW-0408">Iron</keyword>
<dbReference type="InterPro" id="IPR002397">
    <property type="entry name" value="Cyt_P450_B"/>
</dbReference>
<dbReference type="InterPro" id="IPR036396">
    <property type="entry name" value="Cyt_P450_sf"/>
</dbReference>
<dbReference type="CDD" id="cd11030">
    <property type="entry name" value="CYP105-like"/>
    <property type="match status" value="1"/>
</dbReference>
<dbReference type="Proteomes" id="UP001050808">
    <property type="component" value="Unassembled WGS sequence"/>
</dbReference>
<sequence length="409" mass="44998">MTDTTETAAAIQTRAAPAFPADRTCPYQLPETYRQLRDEPDALNAVTLFDGRRAWVVTKHETARKLLADPRLSSDRTRDEFPATSPRFQAIREVRPAFIGLDPPEHGPRRRMTISEFTVKRIKGMRLDVERIVHGFLDRMLAGGPPADLVSEFALPVPSMVICELLGVPYADHDFFQDASRRLVQATDAAGAIAARDDFQHYLDGLITTMQAKPGPGLLNNLVTRQLAAGEIDREELISTALLLLVAGHETTASMTSLSVITLLEHPDQHAALRADPTLLPGAVEELLRYLAIADIAGGRVATADIEIDGRLIRAGEGVIVTNSIANRDSSVFENPDVFDVHRSARHHLSFGYGVHQCLGQNLARLELEVILTALFERIPTLRLAVPVDRLTLRPGTTIQGVNELPVTW</sequence>
<organism evidence="3 4">
    <name type="scientific">Streptomyces violascens</name>
    <dbReference type="NCBI Taxonomy" id="67381"/>
    <lineage>
        <taxon>Bacteria</taxon>
        <taxon>Bacillati</taxon>
        <taxon>Actinomycetota</taxon>
        <taxon>Actinomycetes</taxon>
        <taxon>Kitasatosporales</taxon>
        <taxon>Streptomycetaceae</taxon>
        <taxon>Streptomyces</taxon>
    </lineage>
</organism>
<gene>
    <name evidence="3" type="ORF">Sviol_06660</name>
</gene>
<keyword evidence="2" id="KW-0479">Metal-binding</keyword>
<keyword evidence="2" id="KW-0503">Monooxygenase</keyword>
<dbReference type="PRINTS" id="PR00359">
    <property type="entry name" value="BP450"/>
</dbReference>
<dbReference type="SUPFAM" id="SSF48264">
    <property type="entry name" value="Cytochrome P450"/>
    <property type="match status" value="1"/>
</dbReference>
<comment type="similarity">
    <text evidence="1 2">Belongs to the cytochrome P450 family.</text>
</comment>
<evidence type="ECO:0000313" key="3">
    <source>
        <dbReference type="EMBL" id="GHI36258.1"/>
    </source>
</evidence>
<dbReference type="PANTHER" id="PTHR46696">
    <property type="entry name" value="P450, PUTATIVE (EUROFUNG)-RELATED"/>
    <property type="match status" value="1"/>
</dbReference>
<evidence type="ECO:0000256" key="1">
    <source>
        <dbReference type="ARBA" id="ARBA00010617"/>
    </source>
</evidence>
<proteinExistence type="inferred from homology"/>
<keyword evidence="4" id="KW-1185">Reference proteome</keyword>
<dbReference type="EMBL" id="BNDY01000002">
    <property type="protein sequence ID" value="GHI36258.1"/>
    <property type="molecule type" value="Genomic_DNA"/>
</dbReference>
<dbReference type="RefSeq" id="WP_189960249.1">
    <property type="nucleotide sequence ID" value="NZ_BMUA01000001.1"/>
</dbReference>
<dbReference type="Gene3D" id="1.10.630.10">
    <property type="entry name" value="Cytochrome P450"/>
    <property type="match status" value="1"/>
</dbReference>
<evidence type="ECO:0000313" key="4">
    <source>
        <dbReference type="Proteomes" id="UP001050808"/>
    </source>
</evidence>
<dbReference type="PROSITE" id="PS00086">
    <property type="entry name" value="CYTOCHROME_P450"/>
    <property type="match status" value="1"/>
</dbReference>
<dbReference type="PRINTS" id="PR00385">
    <property type="entry name" value="P450"/>
</dbReference>
<comment type="caution">
    <text evidence="3">The sequence shown here is derived from an EMBL/GenBank/DDBJ whole genome shotgun (WGS) entry which is preliminary data.</text>
</comment>
<keyword evidence="2" id="KW-0349">Heme</keyword>
<dbReference type="Pfam" id="PF00067">
    <property type="entry name" value="p450"/>
    <property type="match status" value="1"/>
</dbReference>
<reference evidence="3" key="1">
    <citation type="submission" date="2024-05" db="EMBL/GenBank/DDBJ databases">
        <title>Whole genome shotgun sequence of Streptomyces violascens NBRC 12920.</title>
        <authorList>
            <person name="Komaki H."/>
            <person name="Tamura T."/>
        </authorList>
    </citation>
    <scope>NUCLEOTIDE SEQUENCE</scope>
    <source>
        <strain evidence="3">NBRC 12920</strain>
    </source>
</reference>
<keyword evidence="2" id="KW-0560">Oxidoreductase</keyword>
<dbReference type="InterPro" id="IPR017972">
    <property type="entry name" value="Cyt_P450_CS"/>
</dbReference>
<evidence type="ECO:0000256" key="2">
    <source>
        <dbReference type="RuleBase" id="RU000461"/>
    </source>
</evidence>
<dbReference type="InterPro" id="IPR001128">
    <property type="entry name" value="Cyt_P450"/>
</dbReference>